<dbReference type="HOGENOM" id="CLU_646657_0_0_7"/>
<keyword evidence="1" id="KW-0732">Signal</keyword>
<dbReference type="AlphaFoldDB" id="M4VF23"/>
<evidence type="ECO:0000313" key="3">
    <source>
        <dbReference type="Proteomes" id="UP000012040"/>
    </source>
</evidence>
<feature type="chain" id="PRO_5004060244" evidence="1">
    <location>
        <begin position="38"/>
        <end position="424"/>
    </location>
</feature>
<dbReference type="STRING" id="1184267.A11Q_2430"/>
<evidence type="ECO:0000313" key="2">
    <source>
        <dbReference type="EMBL" id="AGH96646.1"/>
    </source>
</evidence>
<evidence type="ECO:0000256" key="1">
    <source>
        <dbReference type="SAM" id="SignalP"/>
    </source>
</evidence>
<accession>M4VF23</accession>
<dbReference type="KEGG" id="bex:A11Q_2430"/>
<dbReference type="PATRIC" id="fig|1184267.3.peg.2459"/>
<name>M4VF23_9BACT</name>
<reference evidence="2 3" key="1">
    <citation type="journal article" date="2013" name="ISME J.">
        <title>By their genes ye shall know them: genomic signatures of predatory bacteria.</title>
        <authorList>
            <person name="Pasternak Z."/>
            <person name="Pietrokovski S."/>
            <person name="Rotem O."/>
            <person name="Gophna U."/>
            <person name="Lurie-Weinberger M.N."/>
            <person name="Jurkevitch E."/>
        </authorList>
    </citation>
    <scope>NUCLEOTIDE SEQUENCE [LARGE SCALE GENOMIC DNA]</scope>
    <source>
        <strain evidence="2 3">JSS</strain>
    </source>
</reference>
<organism evidence="2 3">
    <name type="scientific">Pseudobdellovibrio exovorus JSS</name>
    <dbReference type="NCBI Taxonomy" id="1184267"/>
    <lineage>
        <taxon>Bacteria</taxon>
        <taxon>Pseudomonadati</taxon>
        <taxon>Bdellovibrionota</taxon>
        <taxon>Bdellovibrionia</taxon>
        <taxon>Bdellovibrionales</taxon>
        <taxon>Pseudobdellovibrionaceae</taxon>
        <taxon>Pseudobdellovibrio</taxon>
    </lineage>
</organism>
<dbReference type="EMBL" id="CP003537">
    <property type="protein sequence ID" value="AGH96646.1"/>
    <property type="molecule type" value="Genomic_DNA"/>
</dbReference>
<protein>
    <submittedName>
        <fullName evidence="2">Uncharacterized protein</fullName>
    </submittedName>
</protein>
<sequence length="424" mass="47886">MKGSLMNTSFITKSFFKSALNYVFPALLLLSSFSAQALTCESLFVQPFDPYTITSDSSRVRITKVAADHVATRLNIQEGNFGRDVNQSAIELVRMLVHNSDFKLEDKNVLLKNKFTLGIPVKDGYVLQLTYESRSNGSPRFILQDKLVLITPAGREIKVTNELMSNDQLRLNQTQFELSEYGVRGLDLNVQVPLVVEGALLNKFAHLADYFRYFKKEEVARIFQSNSMMRIESQFKLRKAKHVFHQVLIKEPFKFIIGGAIALTVMNSQMFIHPAKEAPVSTPPAAEINLSYMNNTLNNIPIPANQPNVKAEFQQLRTEVAQRVAARSFAEVNAYDVRIDPNNMFSREHNLFVFTRVNENTGSTHTYLVFSQDVSQNTAQNRNLGLQYYVMEISASRYTNLIRFIRNQGGAMSEASGPASTPNP</sequence>
<gene>
    <name evidence="2" type="ORF">A11Q_2430</name>
</gene>
<keyword evidence="3" id="KW-1185">Reference proteome</keyword>
<feature type="signal peptide" evidence="1">
    <location>
        <begin position="1"/>
        <end position="37"/>
    </location>
</feature>
<dbReference type="Proteomes" id="UP000012040">
    <property type="component" value="Chromosome"/>
</dbReference>
<proteinExistence type="predicted"/>